<evidence type="ECO:0000256" key="1">
    <source>
        <dbReference type="SAM" id="MobiDB-lite"/>
    </source>
</evidence>
<reference evidence="2 3" key="2">
    <citation type="journal article" date="2022" name="Mol. Biol. Evol.">
        <title>Comparative Genomics Reveals Insights into the Divergent Evolution of Astigmatic Mites and Household Pest Adaptations.</title>
        <authorList>
            <person name="Xiong Q."/>
            <person name="Wan A.T."/>
            <person name="Liu X."/>
            <person name="Fung C.S."/>
            <person name="Xiao X."/>
            <person name="Malainual N."/>
            <person name="Hou J."/>
            <person name="Wang L."/>
            <person name="Wang M."/>
            <person name="Yang K.Y."/>
            <person name="Cui Y."/>
            <person name="Leung E.L."/>
            <person name="Nong W."/>
            <person name="Shin S.K."/>
            <person name="Au S.W."/>
            <person name="Jeong K.Y."/>
            <person name="Chew F.T."/>
            <person name="Hui J.H."/>
            <person name="Leung T.F."/>
            <person name="Tungtrongchitr A."/>
            <person name="Zhong N."/>
            <person name="Liu Z."/>
            <person name="Tsui S.K."/>
        </authorList>
    </citation>
    <scope>NUCLEOTIDE SEQUENCE [LARGE SCALE GENOMIC DNA]</scope>
    <source>
        <strain evidence="2">Derp</strain>
    </source>
</reference>
<feature type="region of interest" description="Disordered" evidence="1">
    <location>
        <begin position="1"/>
        <end position="23"/>
    </location>
</feature>
<dbReference type="Proteomes" id="UP000887458">
    <property type="component" value="Unassembled WGS sequence"/>
</dbReference>
<comment type="caution">
    <text evidence="2">The sequence shown here is derived from an EMBL/GenBank/DDBJ whole genome shotgun (WGS) entry which is preliminary data.</text>
</comment>
<protein>
    <submittedName>
        <fullName evidence="2">Uncharacterized protein</fullName>
    </submittedName>
</protein>
<organism evidence="2 3">
    <name type="scientific">Dermatophagoides pteronyssinus</name>
    <name type="common">European house dust mite</name>
    <dbReference type="NCBI Taxonomy" id="6956"/>
    <lineage>
        <taxon>Eukaryota</taxon>
        <taxon>Metazoa</taxon>
        <taxon>Ecdysozoa</taxon>
        <taxon>Arthropoda</taxon>
        <taxon>Chelicerata</taxon>
        <taxon>Arachnida</taxon>
        <taxon>Acari</taxon>
        <taxon>Acariformes</taxon>
        <taxon>Sarcoptiformes</taxon>
        <taxon>Astigmata</taxon>
        <taxon>Psoroptidia</taxon>
        <taxon>Analgoidea</taxon>
        <taxon>Pyroglyphidae</taxon>
        <taxon>Dermatophagoidinae</taxon>
        <taxon>Dermatophagoides</taxon>
    </lineage>
</organism>
<evidence type="ECO:0000313" key="3">
    <source>
        <dbReference type="Proteomes" id="UP000887458"/>
    </source>
</evidence>
<evidence type="ECO:0000313" key="2">
    <source>
        <dbReference type="EMBL" id="KAH9414184.1"/>
    </source>
</evidence>
<accession>A0ABQ8IV40</accession>
<feature type="non-terminal residue" evidence="2">
    <location>
        <position position="1"/>
    </location>
</feature>
<name>A0ABQ8IV40_DERPT</name>
<reference evidence="2 3" key="1">
    <citation type="journal article" date="2018" name="J. Allergy Clin. Immunol.">
        <title>High-quality assembly of Dermatophagoides pteronyssinus genome and transcriptome reveals a wide range of novel allergens.</title>
        <authorList>
            <person name="Liu X.Y."/>
            <person name="Yang K.Y."/>
            <person name="Wang M.Q."/>
            <person name="Kwok J.S."/>
            <person name="Zeng X."/>
            <person name="Yang Z."/>
            <person name="Xiao X.J."/>
            <person name="Lau C.P."/>
            <person name="Li Y."/>
            <person name="Huang Z.M."/>
            <person name="Ba J.G."/>
            <person name="Yim A.K."/>
            <person name="Ouyang C.Y."/>
            <person name="Ngai S.M."/>
            <person name="Chan T.F."/>
            <person name="Leung E.L."/>
            <person name="Liu L."/>
            <person name="Liu Z.G."/>
            <person name="Tsui S.K."/>
        </authorList>
    </citation>
    <scope>NUCLEOTIDE SEQUENCE [LARGE SCALE GENOMIC DNA]</scope>
    <source>
        <strain evidence="2">Derp</strain>
    </source>
</reference>
<keyword evidence="3" id="KW-1185">Reference proteome</keyword>
<proteinExistence type="predicted"/>
<sequence>KNKTTDKEINQIQKTKNNEKNEFSRKLPDTKIAGYRILFRSNLTYGLCGHRSKIIMT</sequence>
<dbReference type="EMBL" id="NJHN03000112">
    <property type="protein sequence ID" value="KAH9414184.1"/>
    <property type="molecule type" value="Genomic_DNA"/>
</dbReference>
<gene>
    <name evidence="2" type="ORF">DERP_008379</name>
</gene>